<dbReference type="Proteomes" id="UP001061298">
    <property type="component" value="Plasmid punmamed2"/>
</dbReference>
<accession>A0ABY6EE98</accession>
<organism evidence="2 3">
    <name type="scientific">Streptomyces cynarae</name>
    <dbReference type="NCBI Taxonomy" id="2981134"/>
    <lineage>
        <taxon>Bacteria</taxon>
        <taxon>Bacillati</taxon>
        <taxon>Actinomycetota</taxon>
        <taxon>Actinomycetes</taxon>
        <taxon>Kitasatosporales</taxon>
        <taxon>Streptomycetaceae</taxon>
        <taxon>Streptomyces</taxon>
    </lineage>
</organism>
<feature type="region of interest" description="Disordered" evidence="1">
    <location>
        <begin position="1"/>
        <end position="21"/>
    </location>
</feature>
<proteinExistence type="predicted"/>
<keyword evidence="3" id="KW-1185">Reference proteome</keyword>
<sequence length="108" mass="11769">MTGPSSTPRGEHSPRPGANWETQLILYGEILVDTSGDTPTFLPRELPTTSPVDQNEPAARPARTGPPAARPHAQHGGKSDRLPRRQDWRAARWVQADDGGRYVAGRPP</sequence>
<keyword evidence="2" id="KW-0614">Plasmid</keyword>
<evidence type="ECO:0000313" key="2">
    <source>
        <dbReference type="EMBL" id="UXY25027.1"/>
    </source>
</evidence>
<evidence type="ECO:0000256" key="1">
    <source>
        <dbReference type="SAM" id="MobiDB-lite"/>
    </source>
</evidence>
<feature type="compositionally biased region" description="Low complexity" evidence="1">
    <location>
        <begin position="57"/>
        <end position="71"/>
    </location>
</feature>
<gene>
    <name evidence="2" type="ORF">N8I84_42125</name>
</gene>
<feature type="region of interest" description="Disordered" evidence="1">
    <location>
        <begin position="34"/>
        <end position="108"/>
    </location>
</feature>
<feature type="compositionally biased region" description="Basic and acidic residues" evidence="1">
    <location>
        <begin position="77"/>
        <end position="90"/>
    </location>
</feature>
<dbReference type="RefSeq" id="WP_263235319.1">
    <property type="nucleotide sequence ID" value="NZ_CP106794.1"/>
</dbReference>
<geneLocation type="plasmid" evidence="2 3">
    <name>punmamed2</name>
</geneLocation>
<reference evidence="2" key="1">
    <citation type="submission" date="2022-10" db="EMBL/GenBank/DDBJ databases">
        <authorList>
            <person name="Mo P."/>
        </authorList>
    </citation>
    <scope>NUCLEOTIDE SEQUENCE</scope>
    <source>
        <strain evidence="2">HUAS 13-4</strain>
        <plasmid evidence="2">punmamed2</plasmid>
    </source>
</reference>
<protein>
    <submittedName>
        <fullName evidence="2">Uncharacterized protein</fullName>
    </submittedName>
</protein>
<evidence type="ECO:0000313" key="3">
    <source>
        <dbReference type="Proteomes" id="UP001061298"/>
    </source>
</evidence>
<dbReference type="EMBL" id="CP106794">
    <property type="protein sequence ID" value="UXY25027.1"/>
    <property type="molecule type" value="Genomic_DNA"/>
</dbReference>
<name>A0ABY6EE98_9ACTN</name>